<feature type="transmembrane region" description="Helical" evidence="1">
    <location>
        <begin position="122"/>
        <end position="140"/>
    </location>
</feature>
<keyword evidence="3" id="KW-1185">Reference proteome</keyword>
<dbReference type="Proteomes" id="UP001447188">
    <property type="component" value="Unassembled WGS sequence"/>
</dbReference>
<evidence type="ECO:0000313" key="2">
    <source>
        <dbReference type="EMBL" id="KAL0633472.1"/>
    </source>
</evidence>
<dbReference type="EMBL" id="JBBBZM010000124">
    <property type="protein sequence ID" value="KAL0633472.1"/>
    <property type="molecule type" value="Genomic_DNA"/>
</dbReference>
<accession>A0ABR3GBZ3</accession>
<gene>
    <name evidence="2" type="ORF">Q9L58_007642</name>
</gene>
<keyword evidence="1" id="KW-0812">Transmembrane</keyword>
<sequence length="247" mass="27610">MSNNWLLKNWPEAVQTRVIFTNSGITETHLAALTAWDTWNRDEVRGDDVTTPMEEAIKEYLEKAAAVKKMINTQLWNFCGLRWKLGQWDIAIYYALVSLIFVFKGTLAFVEDYPGGVKKPSQVWWIDFATVIADFIFVLLQSFKPDNFDFWHAGTGITGFASKVGRAYIIASYTTPLTPISTTRDRFNAFGPAVVTRMKAVLALMALPREKLPLAGPGEPFSSLVNSGKGLTNADRCKLLGEILSSM</sequence>
<comment type="caution">
    <text evidence="2">The sequence shown here is derived from an EMBL/GenBank/DDBJ whole genome shotgun (WGS) entry which is preliminary data.</text>
</comment>
<organism evidence="2 3">
    <name type="scientific">Discina gigas</name>
    <dbReference type="NCBI Taxonomy" id="1032678"/>
    <lineage>
        <taxon>Eukaryota</taxon>
        <taxon>Fungi</taxon>
        <taxon>Dikarya</taxon>
        <taxon>Ascomycota</taxon>
        <taxon>Pezizomycotina</taxon>
        <taxon>Pezizomycetes</taxon>
        <taxon>Pezizales</taxon>
        <taxon>Discinaceae</taxon>
        <taxon>Discina</taxon>
    </lineage>
</organism>
<protein>
    <submittedName>
        <fullName evidence="2">Uncharacterized protein</fullName>
    </submittedName>
</protein>
<keyword evidence="1" id="KW-1133">Transmembrane helix</keyword>
<feature type="transmembrane region" description="Helical" evidence="1">
    <location>
        <begin position="91"/>
        <end position="110"/>
    </location>
</feature>
<evidence type="ECO:0000313" key="3">
    <source>
        <dbReference type="Proteomes" id="UP001447188"/>
    </source>
</evidence>
<evidence type="ECO:0000256" key="1">
    <source>
        <dbReference type="SAM" id="Phobius"/>
    </source>
</evidence>
<keyword evidence="1" id="KW-0472">Membrane</keyword>
<reference evidence="2 3" key="1">
    <citation type="submission" date="2024-02" db="EMBL/GenBank/DDBJ databases">
        <title>Discinaceae phylogenomics.</title>
        <authorList>
            <person name="Dirks A.C."/>
            <person name="James T.Y."/>
        </authorList>
    </citation>
    <scope>NUCLEOTIDE SEQUENCE [LARGE SCALE GENOMIC DNA]</scope>
    <source>
        <strain evidence="2 3">ACD0624</strain>
    </source>
</reference>
<name>A0ABR3GBZ3_9PEZI</name>
<proteinExistence type="predicted"/>